<dbReference type="GO" id="GO:0004066">
    <property type="term" value="F:asparagine synthase (glutamine-hydrolyzing) activity"/>
    <property type="evidence" value="ECO:0007669"/>
    <property type="project" value="UniProtKB-EC"/>
</dbReference>
<dbReference type="InterPro" id="IPR029055">
    <property type="entry name" value="Ntn_hydrolases_N"/>
</dbReference>
<dbReference type="GO" id="GO:0005524">
    <property type="term" value="F:ATP binding"/>
    <property type="evidence" value="ECO:0007669"/>
    <property type="project" value="UniProtKB-KW"/>
</dbReference>
<dbReference type="OrthoDB" id="9763290at2"/>
<dbReference type="PANTHER" id="PTHR43284:SF1">
    <property type="entry name" value="ASPARAGINE SYNTHETASE"/>
    <property type="match status" value="1"/>
</dbReference>
<keyword evidence="6 8" id="KW-0315">Glutamine amidotransferase</keyword>
<dbReference type="PANTHER" id="PTHR43284">
    <property type="entry name" value="ASPARAGINE SYNTHETASE (GLUTAMINE-HYDROLYZING)"/>
    <property type="match status" value="1"/>
</dbReference>
<dbReference type="Pfam" id="PF13537">
    <property type="entry name" value="GATase_7"/>
    <property type="match status" value="1"/>
</dbReference>
<dbReference type="STRING" id="1566387.QV13_05545"/>
<dbReference type="RefSeq" id="WP_024926396.1">
    <property type="nucleotide sequence ID" value="NZ_MDEO01000027.1"/>
</dbReference>
<evidence type="ECO:0000256" key="1">
    <source>
        <dbReference type="ARBA" id="ARBA00005187"/>
    </source>
</evidence>
<evidence type="ECO:0000313" key="12">
    <source>
        <dbReference type="EMBL" id="OCX22038.1"/>
    </source>
</evidence>
<dbReference type="Gene3D" id="3.60.20.10">
    <property type="entry name" value="Glutamine Phosphoribosylpyrophosphate, subunit 1, domain 1"/>
    <property type="match status" value="1"/>
</dbReference>
<evidence type="ECO:0000256" key="5">
    <source>
        <dbReference type="ARBA" id="ARBA00022840"/>
    </source>
</evidence>
<dbReference type="InterPro" id="IPR017932">
    <property type="entry name" value="GATase_2_dom"/>
</dbReference>
<evidence type="ECO:0000256" key="8">
    <source>
        <dbReference type="PIRSR" id="PIRSR001589-1"/>
    </source>
</evidence>
<dbReference type="EMBL" id="MDEO01000027">
    <property type="protein sequence ID" value="OCX22038.1"/>
    <property type="molecule type" value="Genomic_DNA"/>
</dbReference>
<evidence type="ECO:0000256" key="10">
    <source>
        <dbReference type="PIRSR" id="PIRSR001589-3"/>
    </source>
</evidence>
<evidence type="ECO:0000256" key="9">
    <source>
        <dbReference type="PIRSR" id="PIRSR001589-2"/>
    </source>
</evidence>
<dbReference type="InterPro" id="IPR051786">
    <property type="entry name" value="ASN_synthetase/amidase"/>
</dbReference>
<feature type="site" description="Important for beta-aspartyl-AMP intermediate formation" evidence="10">
    <location>
        <position position="365"/>
    </location>
</feature>
<accession>A0A1C2E4Y0</accession>
<dbReference type="InterPro" id="IPR006426">
    <property type="entry name" value="Asn_synth_AEB"/>
</dbReference>
<dbReference type="AlphaFoldDB" id="A0A1C2E4Y0"/>
<sequence>MCGIAGYFGDGVAPADAVPLLSGMADALAHRGPDDSGIYTDRDIGLTHRRLSIVGLADGHQPMLDGSDNLVISYNGEIFNYVELRARLIAGGRRFRTQSDTEVILHLYDEMGLDCLHELNGDFAFALWDTKLRRMVLARDRMGVRPLFHAKRGDTLFFASEIKALLTVPGIAAELDPYALDQIFTLWTPLAPRTIFRGISELPPGHLMLIERGRTEIRPWWRQSFPDAGDVQHKPDAVEELRALLDDATRIRLRADVPVGSYLSGGLDSSLISALAARAVPGNLRTFSLGFDTQEHDESRWQAMMAATLGVEHHAVRCTANDIGRLFPDVVRHVERPILRTAPAPLGKLSALVHDHGLKTVLTGEGADELFAGYDIFREAKLRRFCGRQPQSRLRPLLFQRLYPYLPGLKRQSPEYLAKFFGAGDDKIDDPLYSHRPRFRSTGSAKLFFSTSLKEQLGTYDATAELAAMLPADFPRWHPLHQAQYLETSFLLPGYILSAQGDRMMMANGVEGRFPFLDPRLIDFAAALPPDMKLHGLREKHILKQAAKGLVPEPIIERPKQPYRAPDSQAFAAAPPDYLEDLLSEKTVGKGGLFNAPAVEKLKSKMLRQGASSFRDDTAFIGIVSTQLWLDTFLTR</sequence>
<comment type="pathway">
    <text evidence="1">Amino-acid biosynthesis; L-asparagine biosynthesis; L-asparagine from L-aspartate (L-Gln route): step 1/1.</text>
</comment>
<evidence type="ECO:0000259" key="11">
    <source>
        <dbReference type="PROSITE" id="PS51278"/>
    </source>
</evidence>
<evidence type="ECO:0000256" key="7">
    <source>
        <dbReference type="ARBA" id="ARBA00048741"/>
    </source>
</evidence>
<evidence type="ECO:0000256" key="6">
    <source>
        <dbReference type="ARBA" id="ARBA00022962"/>
    </source>
</evidence>
<dbReference type="NCBIfam" id="TIGR01536">
    <property type="entry name" value="asn_synth_AEB"/>
    <property type="match status" value="1"/>
</dbReference>
<feature type="active site" description="For GATase activity" evidence="8">
    <location>
        <position position="2"/>
    </location>
</feature>
<keyword evidence="4 9" id="KW-0547">Nucleotide-binding</keyword>
<evidence type="ECO:0000256" key="2">
    <source>
        <dbReference type="ARBA" id="ARBA00005752"/>
    </source>
</evidence>
<dbReference type="CDD" id="cd01991">
    <property type="entry name" value="Asn_synthase_B_C"/>
    <property type="match status" value="1"/>
</dbReference>
<comment type="caution">
    <text evidence="12">The sequence shown here is derived from an EMBL/GenBank/DDBJ whole genome shotgun (WGS) entry which is preliminary data.</text>
</comment>
<dbReference type="PROSITE" id="PS51278">
    <property type="entry name" value="GATASE_TYPE_2"/>
    <property type="match status" value="1"/>
</dbReference>
<dbReference type="InterPro" id="IPR001962">
    <property type="entry name" value="Asn_synthase"/>
</dbReference>
<name>A0A1C2E4Y0_9HYPH</name>
<proteinExistence type="inferred from homology"/>
<protein>
    <recommendedName>
        <fullName evidence="3">asparagine synthase (glutamine-hydrolyzing)</fullName>
        <ecNumber evidence="3">6.3.5.4</ecNumber>
    </recommendedName>
</protein>
<keyword evidence="8" id="KW-0028">Amino-acid biosynthesis</keyword>
<dbReference type="Proteomes" id="UP000094412">
    <property type="component" value="Unassembled WGS sequence"/>
</dbReference>
<dbReference type="EC" id="6.3.5.4" evidence="3"/>
<reference evidence="12 13" key="1">
    <citation type="submission" date="2016-08" db="EMBL/GenBank/DDBJ databases">
        <title>Whole genome sequence of Mesorhizobium sp. strain UASWS1009 isolated from industrial sewage.</title>
        <authorList>
            <person name="Crovadore J."/>
            <person name="Calmin G."/>
            <person name="Chablais R."/>
            <person name="Cochard B."/>
            <person name="Lefort F."/>
        </authorList>
    </citation>
    <scope>NUCLEOTIDE SEQUENCE [LARGE SCALE GENOMIC DNA]</scope>
    <source>
        <strain evidence="12 13">UASWS1009</strain>
    </source>
</reference>
<dbReference type="CDD" id="cd00712">
    <property type="entry name" value="AsnB"/>
    <property type="match status" value="1"/>
</dbReference>
<evidence type="ECO:0000256" key="4">
    <source>
        <dbReference type="ARBA" id="ARBA00022741"/>
    </source>
</evidence>
<dbReference type="GO" id="GO:0006529">
    <property type="term" value="P:asparagine biosynthetic process"/>
    <property type="evidence" value="ECO:0007669"/>
    <property type="project" value="UniProtKB-KW"/>
</dbReference>
<feature type="domain" description="Glutamine amidotransferase type-2" evidence="11">
    <location>
        <begin position="2"/>
        <end position="213"/>
    </location>
</feature>
<evidence type="ECO:0000313" key="13">
    <source>
        <dbReference type="Proteomes" id="UP000094412"/>
    </source>
</evidence>
<keyword evidence="13" id="KW-1185">Reference proteome</keyword>
<dbReference type="PIRSF" id="PIRSF001589">
    <property type="entry name" value="Asn_synthetase_glu-h"/>
    <property type="match status" value="1"/>
</dbReference>
<dbReference type="Gene3D" id="3.40.50.620">
    <property type="entry name" value="HUPs"/>
    <property type="match status" value="2"/>
</dbReference>
<keyword evidence="8" id="KW-0061">Asparagine biosynthesis</keyword>
<dbReference type="SUPFAM" id="SSF52402">
    <property type="entry name" value="Adenine nucleotide alpha hydrolases-like"/>
    <property type="match status" value="1"/>
</dbReference>
<dbReference type="InterPro" id="IPR033738">
    <property type="entry name" value="AsnB_N"/>
</dbReference>
<evidence type="ECO:0000256" key="3">
    <source>
        <dbReference type="ARBA" id="ARBA00012737"/>
    </source>
</evidence>
<comment type="similarity">
    <text evidence="2">Belongs to the asparagine synthetase family.</text>
</comment>
<gene>
    <name evidence="12" type="ORF">QV13_05545</name>
</gene>
<feature type="binding site" evidence="9">
    <location>
        <position position="100"/>
    </location>
    <ligand>
        <name>L-glutamine</name>
        <dbReference type="ChEBI" id="CHEBI:58359"/>
    </ligand>
</feature>
<organism evidence="12 13">
    <name type="scientific">Mesorhizobium hungaricum</name>
    <dbReference type="NCBI Taxonomy" id="1566387"/>
    <lineage>
        <taxon>Bacteria</taxon>
        <taxon>Pseudomonadati</taxon>
        <taxon>Pseudomonadota</taxon>
        <taxon>Alphaproteobacteria</taxon>
        <taxon>Hyphomicrobiales</taxon>
        <taxon>Phyllobacteriaceae</taxon>
        <taxon>Mesorhizobium</taxon>
    </lineage>
</organism>
<keyword evidence="5 9" id="KW-0067">ATP-binding</keyword>
<dbReference type="InterPro" id="IPR014729">
    <property type="entry name" value="Rossmann-like_a/b/a_fold"/>
</dbReference>
<dbReference type="GO" id="GO:0005829">
    <property type="term" value="C:cytosol"/>
    <property type="evidence" value="ECO:0007669"/>
    <property type="project" value="TreeGrafter"/>
</dbReference>
<dbReference type="Pfam" id="PF00733">
    <property type="entry name" value="Asn_synthase"/>
    <property type="match status" value="1"/>
</dbReference>
<dbReference type="SUPFAM" id="SSF56235">
    <property type="entry name" value="N-terminal nucleophile aminohydrolases (Ntn hydrolases)"/>
    <property type="match status" value="1"/>
</dbReference>
<comment type="catalytic activity">
    <reaction evidence="7">
        <text>L-aspartate + L-glutamine + ATP + H2O = L-asparagine + L-glutamate + AMP + diphosphate + H(+)</text>
        <dbReference type="Rhea" id="RHEA:12228"/>
        <dbReference type="ChEBI" id="CHEBI:15377"/>
        <dbReference type="ChEBI" id="CHEBI:15378"/>
        <dbReference type="ChEBI" id="CHEBI:29985"/>
        <dbReference type="ChEBI" id="CHEBI:29991"/>
        <dbReference type="ChEBI" id="CHEBI:30616"/>
        <dbReference type="ChEBI" id="CHEBI:33019"/>
        <dbReference type="ChEBI" id="CHEBI:58048"/>
        <dbReference type="ChEBI" id="CHEBI:58359"/>
        <dbReference type="ChEBI" id="CHEBI:456215"/>
        <dbReference type="EC" id="6.3.5.4"/>
    </reaction>
</comment>